<gene>
    <name evidence="4" type="ORF">Hamer_G021031</name>
</gene>
<reference evidence="4" key="1">
    <citation type="journal article" date="2021" name="Sci. Adv.">
        <title>The American lobster genome reveals insights on longevity, neural, and immune adaptations.</title>
        <authorList>
            <person name="Polinski J.M."/>
            <person name="Zimin A.V."/>
            <person name="Clark K.F."/>
            <person name="Kohn A.B."/>
            <person name="Sadowski N."/>
            <person name="Timp W."/>
            <person name="Ptitsyn A."/>
            <person name="Khanna P."/>
            <person name="Romanova D.Y."/>
            <person name="Williams P."/>
            <person name="Greenwood S.J."/>
            <person name="Moroz L.L."/>
            <person name="Walt D.R."/>
            <person name="Bodnar A.G."/>
        </authorList>
    </citation>
    <scope>NUCLEOTIDE SEQUENCE</scope>
    <source>
        <strain evidence="4">GMGI-L3</strain>
    </source>
</reference>
<feature type="region of interest" description="Disordered" evidence="3">
    <location>
        <begin position="457"/>
        <end position="488"/>
    </location>
</feature>
<dbReference type="InterPro" id="IPR031311">
    <property type="entry name" value="CHIT_BIND_RR_consensus"/>
</dbReference>
<keyword evidence="5" id="KW-1185">Reference proteome</keyword>
<proteinExistence type="predicted"/>
<dbReference type="AlphaFoldDB" id="A0A8J5MSG4"/>
<dbReference type="GO" id="GO:0031012">
    <property type="term" value="C:extracellular matrix"/>
    <property type="evidence" value="ECO:0007669"/>
    <property type="project" value="TreeGrafter"/>
</dbReference>
<dbReference type="Pfam" id="PF00379">
    <property type="entry name" value="Chitin_bind_4"/>
    <property type="match status" value="4"/>
</dbReference>
<dbReference type="InterPro" id="IPR000618">
    <property type="entry name" value="Insect_cuticle"/>
</dbReference>
<evidence type="ECO:0000256" key="2">
    <source>
        <dbReference type="PROSITE-ProRule" id="PRU00497"/>
    </source>
</evidence>
<name>A0A8J5MSG4_HOMAM</name>
<dbReference type="GO" id="GO:0042302">
    <property type="term" value="F:structural constituent of cuticle"/>
    <property type="evidence" value="ECO:0007669"/>
    <property type="project" value="UniProtKB-UniRule"/>
</dbReference>
<dbReference type="PROSITE" id="PS00233">
    <property type="entry name" value="CHIT_BIND_RR_1"/>
    <property type="match status" value="4"/>
</dbReference>
<evidence type="ECO:0000256" key="3">
    <source>
        <dbReference type="SAM" id="MobiDB-lite"/>
    </source>
</evidence>
<dbReference type="EMBL" id="JAHLQT010028818">
    <property type="protein sequence ID" value="KAG7161691.1"/>
    <property type="molecule type" value="Genomic_DNA"/>
</dbReference>
<dbReference type="Proteomes" id="UP000747542">
    <property type="component" value="Unassembled WGS sequence"/>
</dbReference>
<feature type="compositionally biased region" description="Pro residues" evidence="3">
    <location>
        <begin position="475"/>
        <end position="488"/>
    </location>
</feature>
<evidence type="ECO:0000313" key="4">
    <source>
        <dbReference type="EMBL" id="KAG7161691.1"/>
    </source>
</evidence>
<evidence type="ECO:0000256" key="1">
    <source>
        <dbReference type="ARBA" id="ARBA00022460"/>
    </source>
</evidence>
<dbReference type="PROSITE" id="PS51155">
    <property type="entry name" value="CHIT_BIND_RR_2"/>
    <property type="match status" value="4"/>
</dbReference>
<feature type="region of interest" description="Disordered" evidence="3">
    <location>
        <begin position="180"/>
        <end position="201"/>
    </location>
</feature>
<organism evidence="4 5">
    <name type="scientific">Homarus americanus</name>
    <name type="common">American lobster</name>
    <dbReference type="NCBI Taxonomy" id="6706"/>
    <lineage>
        <taxon>Eukaryota</taxon>
        <taxon>Metazoa</taxon>
        <taxon>Ecdysozoa</taxon>
        <taxon>Arthropoda</taxon>
        <taxon>Crustacea</taxon>
        <taxon>Multicrustacea</taxon>
        <taxon>Malacostraca</taxon>
        <taxon>Eumalacostraca</taxon>
        <taxon>Eucarida</taxon>
        <taxon>Decapoda</taxon>
        <taxon>Pleocyemata</taxon>
        <taxon>Astacidea</taxon>
        <taxon>Nephropoidea</taxon>
        <taxon>Nephropidae</taxon>
        <taxon>Homarus</taxon>
    </lineage>
</organism>
<dbReference type="GO" id="GO:0005615">
    <property type="term" value="C:extracellular space"/>
    <property type="evidence" value="ECO:0007669"/>
    <property type="project" value="TreeGrafter"/>
</dbReference>
<sequence length="488" mass="53820">MSSSPISPVKATDVAERRCGQRGTSEGMPAKPHNFAYTVRDEYAGTNFGHSEDSDGNTVRGTYNVDLPDGRKQMVNYEADHYKGYQAEVSYYGEAQYPHEYGPPATFKPQSYAKKTGVIINNANCQQVRESGGQVTLMMVVVGVALAVPSDPYKPPHQGYKQPGMPHNFAYTVRDEYAGTNFGHSEDSDGNTVQGSYNVDLPDGRKQTVTYEADHSKGFIADVQYYGEARHPDQYNPPVTLMMVVVGVTLAVPSDPYRPPHQGYKQPGMPHNFAYTVRDEYAGTNFGHSEDSDGNTVQGSYNVDLPDGRKQTVTYQADHSNGYVADVQYYGEPQYAHQSGPAITFKPHDTPSTTHNMAPKAALVMVVMVGVALAVPSDLYGPPPHHNTYKQPGMPHNFAYTVRDEYAGTNFGHSEDSDGNTVQGTYNVDLPDGRKQTVNYVADHSQGYVADVQYYGEPQHPHKYNPPVTFRPSPSYHPQPSYNPPAYN</sequence>
<protein>
    <submittedName>
        <fullName evidence="4">Pro-resilin-like 128</fullName>
    </submittedName>
</protein>
<dbReference type="PANTHER" id="PTHR12236:SF79">
    <property type="entry name" value="CUTICULAR PROTEIN 50CB-RELATED"/>
    <property type="match status" value="1"/>
</dbReference>
<dbReference type="PANTHER" id="PTHR12236">
    <property type="entry name" value="STRUCTURAL CONTITUENT OF CUTICLE"/>
    <property type="match status" value="1"/>
</dbReference>
<keyword evidence="1 2" id="KW-0193">Cuticle</keyword>
<evidence type="ECO:0000313" key="5">
    <source>
        <dbReference type="Proteomes" id="UP000747542"/>
    </source>
</evidence>
<dbReference type="InterPro" id="IPR051217">
    <property type="entry name" value="Insect_Cuticle_Struc_Prot"/>
</dbReference>
<feature type="region of interest" description="Disordered" evidence="3">
    <location>
        <begin position="1"/>
        <end position="33"/>
    </location>
</feature>
<comment type="caution">
    <text evidence="4">The sequence shown here is derived from an EMBL/GenBank/DDBJ whole genome shotgun (WGS) entry which is preliminary data.</text>
</comment>
<accession>A0A8J5MSG4</accession>
<feature type="region of interest" description="Disordered" evidence="3">
    <location>
        <begin position="409"/>
        <end position="432"/>
    </location>
</feature>